<geneLocation type="plasmid" evidence="2">
    <name>pjcm18538 dna</name>
</geneLocation>
<dbReference type="EMBL" id="AP022593">
    <property type="protein sequence ID" value="BBY51962.1"/>
    <property type="molecule type" value="Genomic_DNA"/>
</dbReference>
<gene>
    <name evidence="1" type="ORF">MARA_54300</name>
</gene>
<dbReference type="AlphaFoldDB" id="A0A7I7S502"/>
<dbReference type="KEGG" id="marz:MARA_54300"/>
<protein>
    <submittedName>
        <fullName evidence="1">Uncharacterized protein</fullName>
    </submittedName>
</protein>
<dbReference type="Proteomes" id="UP000467428">
    <property type="component" value="Chromosome"/>
</dbReference>
<evidence type="ECO:0000313" key="1">
    <source>
        <dbReference type="EMBL" id="BBY51962.1"/>
    </source>
</evidence>
<reference evidence="1 2" key="1">
    <citation type="journal article" date="2019" name="Emerg. Microbes Infect.">
        <title>Comprehensive subspecies identification of 175 nontuberculous mycobacteria species based on 7547 genomic profiles.</title>
        <authorList>
            <person name="Matsumoto Y."/>
            <person name="Kinjo T."/>
            <person name="Motooka D."/>
            <person name="Nabeya D."/>
            <person name="Jung N."/>
            <person name="Uechi K."/>
            <person name="Horii T."/>
            <person name="Iida T."/>
            <person name="Fujita J."/>
            <person name="Nakamura S."/>
        </authorList>
    </citation>
    <scope>NUCLEOTIDE SEQUENCE [LARGE SCALE GENOMIC DNA]</scope>
    <source>
        <strain evidence="1 2">JCM 18538</strain>
    </source>
</reference>
<dbReference type="InterPro" id="IPR046036">
    <property type="entry name" value="DUF5994"/>
</dbReference>
<organism evidence="1 2">
    <name type="scientific">Mycolicibacterium arabiense</name>
    <dbReference type="NCBI Taxonomy" id="1286181"/>
    <lineage>
        <taxon>Bacteria</taxon>
        <taxon>Bacillati</taxon>
        <taxon>Actinomycetota</taxon>
        <taxon>Actinomycetes</taxon>
        <taxon>Mycobacteriales</taxon>
        <taxon>Mycobacteriaceae</taxon>
        <taxon>Mycolicibacterium</taxon>
    </lineage>
</organism>
<keyword evidence="2" id="KW-1185">Reference proteome</keyword>
<proteinExistence type="predicted"/>
<dbReference type="Pfam" id="PF19457">
    <property type="entry name" value="DUF5994"/>
    <property type="match status" value="1"/>
</dbReference>
<evidence type="ECO:0000313" key="2">
    <source>
        <dbReference type="Proteomes" id="UP000467428"/>
    </source>
</evidence>
<name>A0A7I7S502_9MYCO</name>
<sequence>MVSTRPPDKTSSRLAFCERSTTRGGVDGVWWPNSADLRTELPDLMSILGSMIGEVRRVVYDPRAWRTAPSRVIRRGVAVCVDPYSLVSPGMIYLVGSHSRDAVLSIVPASCATSVGDRVLAAVTASTVPMTASVVVHLLGSFADAEGKTA</sequence>
<accession>A0A7I7S502</accession>